<dbReference type="EMBL" id="MN740219">
    <property type="protein sequence ID" value="QHT94349.1"/>
    <property type="molecule type" value="Genomic_DNA"/>
</dbReference>
<organism evidence="1">
    <name type="scientific">viral metagenome</name>
    <dbReference type="NCBI Taxonomy" id="1070528"/>
    <lineage>
        <taxon>unclassified sequences</taxon>
        <taxon>metagenomes</taxon>
        <taxon>organismal metagenomes</taxon>
    </lineage>
</organism>
<protein>
    <submittedName>
        <fullName evidence="1">Uncharacterized protein</fullName>
    </submittedName>
</protein>
<reference evidence="1" key="1">
    <citation type="journal article" date="2020" name="Nature">
        <title>Giant virus diversity and host interactions through global metagenomics.</title>
        <authorList>
            <person name="Schulz F."/>
            <person name="Roux S."/>
            <person name="Paez-Espino D."/>
            <person name="Jungbluth S."/>
            <person name="Walsh D.A."/>
            <person name="Denef V.J."/>
            <person name="McMahon K.D."/>
            <person name="Konstantinidis K.T."/>
            <person name="Eloe-Fadrosh E.A."/>
            <person name="Kyrpides N.C."/>
            <person name="Woyke T."/>
        </authorList>
    </citation>
    <scope>NUCLEOTIDE SEQUENCE</scope>
    <source>
        <strain evidence="1">GVMAG-M-3300024258-28</strain>
    </source>
</reference>
<evidence type="ECO:0000313" key="1">
    <source>
        <dbReference type="EMBL" id="QHT94349.1"/>
    </source>
</evidence>
<name>A0A6C0INF2_9ZZZZ</name>
<proteinExistence type="predicted"/>
<accession>A0A6C0INF2</accession>
<sequence>METPGELTIEKLFTQPIQNPCVYDLKLADNEERTTSSAFEQVKKIFVNGIFYTTEDKFIETEQGKTVLLNKVTKKEIEYVNKFMLSVGIEVVYQQFNTEDKDHYLRGLLYALEKNCVFTAKVTIDWKTQLIQQVNLKVDKENYPTLLSICKKHPEANYFIELYKPELIRDYVIKFVKPEDPDNLHVIYFTYADIKKYHYQHKYYDNLDKHVR</sequence>
<dbReference type="AlphaFoldDB" id="A0A6C0INF2"/>